<feature type="compositionally biased region" description="Polar residues" evidence="15">
    <location>
        <begin position="281"/>
        <end position="297"/>
    </location>
</feature>
<dbReference type="InterPro" id="IPR013083">
    <property type="entry name" value="Znf_RING/FYVE/PHD"/>
</dbReference>
<feature type="region of interest" description="Disordered" evidence="15">
    <location>
        <begin position="275"/>
        <end position="297"/>
    </location>
</feature>
<dbReference type="SMART" id="SM00184">
    <property type="entry name" value="RING"/>
    <property type="match status" value="1"/>
</dbReference>
<evidence type="ECO:0000256" key="11">
    <source>
        <dbReference type="ARBA" id="ARBA00022989"/>
    </source>
</evidence>
<keyword evidence="11 16" id="KW-1133">Transmembrane helix</keyword>
<evidence type="ECO:0000256" key="13">
    <source>
        <dbReference type="ARBA" id="ARBA00024209"/>
    </source>
</evidence>
<dbReference type="Gene3D" id="3.30.40.10">
    <property type="entry name" value="Zinc/RING finger domain, C3HC4 (zinc finger)"/>
    <property type="match status" value="1"/>
</dbReference>
<comment type="subcellular location">
    <subcellularLocation>
        <location evidence="2">Membrane</location>
        <topology evidence="2">Single-pass membrane protein</topology>
    </subcellularLocation>
</comment>
<keyword evidence="12 16" id="KW-0472">Membrane</keyword>
<evidence type="ECO:0000256" key="12">
    <source>
        <dbReference type="ARBA" id="ARBA00023136"/>
    </source>
</evidence>
<evidence type="ECO:0000256" key="8">
    <source>
        <dbReference type="ARBA" id="ARBA00022771"/>
    </source>
</evidence>
<keyword evidence="7" id="KW-0479">Metal-binding</keyword>
<evidence type="ECO:0000256" key="5">
    <source>
        <dbReference type="ARBA" id="ARBA00022679"/>
    </source>
</evidence>
<comment type="caution">
    <text evidence="18">The sequence shown here is derived from an EMBL/GenBank/DDBJ whole genome shotgun (WGS) entry which is preliminary data.</text>
</comment>
<gene>
    <name evidence="18" type="ORF">SAY87_016475</name>
</gene>
<evidence type="ECO:0000256" key="9">
    <source>
        <dbReference type="ARBA" id="ARBA00022786"/>
    </source>
</evidence>
<dbReference type="CDD" id="cd16461">
    <property type="entry name" value="RING-H2_EL5-like"/>
    <property type="match status" value="1"/>
</dbReference>
<keyword evidence="10" id="KW-0862">Zinc</keyword>
<evidence type="ECO:0000256" key="16">
    <source>
        <dbReference type="SAM" id="Phobius"/>
    </source>
</evidence>
<keyword evidence="9" id="KW-0833">Ubl conjugation pathway</keyword>
<accession>A0AAN7L9B4</accession>
<evidence type="ECO:0000256" key="15">
    <source>
        <dbReference type="SAM" id="MobiDB-lite"/>
    </source>
</evidence>
<dbReference type="EC" id="2.3.2.27" evidence="4"/>
<evidence type="ECO:0000256" key="3">
    <source>
        <dbReference type="ARBA" id="ARBA00004906"/>
    </source>
</evidence>
<comment type="similarity">
    <text evidence="13">Belongs to the RING-type zinc finger family. ATL subfamily.</text>
</comment>
<sequence length="297" mass="32443">MGDSDYGGLDDNTAVALTGKIMVIAIITLFIVVAFIMFLHLYARWFWWYVEEPSEAVNQRNRRRRRFVFAPGQELTTVAARRGLDPSVLRALPVVVFRLEEFKEGLECAVCLSELVEGEKARVLPKCSHGFHADCIDMWFQSNTTCPLCRNSVVGTDVGSDFTDASDTAESVRPSTGNMEESLSFQPMNYPTNVLFWGNDTEVSSRNACLEEGTLSSSSSGSTSEGILVIDIPAPGAERPATSLLSPSAGGCGLEEVRSPVMTRLRSLKWLLSREKKVVGPSTSGEDTEQGGQSLPC</sequence>
<evidence type="ECO:0000256" key="10">
    <source>
        <dbReference type="ARBA" id="ARBA00022833"/>
    </source>
</evidence>
<name>A0AAN7L9B4_9MYRT</name>
<evidence type="ECO:0000313" key="19">
    <source>
        <dbReference type="Proteomes" id="UP001345219"/>
    </source>
</evidence>
<keyword evidence="19" id="KW-1185">Reference proteome</keyword>
<evidence type="ECO:0000256" key="14">
    <source>
        <dbReference type="PROSITE-ProRule" id="PRU00175"/>
    </source>
</evidence>
<evidence type="ECO:0000256" key="2">
    <source>
        <dbReference type="ARBA" id="ARBA00004167"/>
    </source>
</evidence>
<dbReference type="GO" id="GO:0008270">
    <property type="term" value="F:zinc ion binding"/>
    <property type="evidence" value="ECO:0007669"/>
    <property type="project" value="UniProtKB-KW"/>
</dbReference>
<feature type="transmembrane region" description="Helical" evidence="16">
    <location>
        <begin position="20"/>
        <end position="43"/>
    </location>
</feature>
<dbReference type="GO" id="GO:0016020">
    <property type="term" value="C:membrane"/>
    <property type="evidence" value="ECO:0007669"/>
    <property type="project" value="UniProtKB-SubCell"/>
</dbReference>
<keyword evidence="8 14" id="KW-0863">Zinc-finger</keyword>
<dbReference type="InterPro" id="IPR001841">
    <property type="entry name" value="Znf_RING"/>
</dbReference>
<evidence type="ECO:0000256" key="4">
    <source>
        <dbReference type="ARBA" id="ARBA00012483"/>
    </source>
</evidence>
<evidence type="ECO:0000256" key="6">
    <source>
        <dbReference type="ARBA" id="ARBA00022692"/>
    </source>
</evidence>
<protein>
    <recommendedName>
        <fullName evidence="4">RING-type E3 ubiquitin transferase</fullName>
        <ecNumber evidence="4">2.3.2.27</ecNumber>
    </recommendedName>
</protein>
<dbReference type="SUPFAM" id="SSF57850">
    <property type="entry name" value="RING/U-box"/>
    <property type="match status" value="1"/>
</dbReference>
<dbReference type="Pfam" id="PF13639">
    <property type="entry name" value="zf-RING_2"/>
    <property type="match status" value="1"/>
</dbReference>
<dbReference type="PANTHER" id="PTHR46913">
    <property type="entry name" value="RING-H2 FINGER PROTEIN ATL16"/>
    <property type="match status" value="1"/>
</dbReference>
<proteinExistence type="inferred from homology"/>
<dbReference type="AlphaFoldDB" id="A0AAN7L9B4"/>
<dbReference type="FunFam" id="3.30.40.10:FF:000475">
    <property type="entry name" value="RING-H2 finger protein ATL3"/>
    <property type="match status" value="1"/>
</dbReference>
<dbReference type="GO" id="GO:0061630">
    <property type="term" value="F:ubiquitin protein ligase activity"/>
    <property type="evidence" value="ECO:0007669"/>
    <property type="project" value="UniProtKB-EC"/>
</dbReference>
<comment type="catalytic activity">
    <reaction evidence="1">
        <text>S-ubiquitinyl-[E2 ubiquitin-conjugating enzyme]-L-cysteine + [acceptor protein]-L-lysine = [E2 ubiquitin-conjugating enzyme]-L-cysteine + N(6)-ubiquitinyl-[acceptor protein]-L-lysine.</text>
        <dbReference type="EC" id="2.3.2.27"/>
    </reaction>
</comment>
<dbReference type="PROSITE" id="PS50089">
    <property type="entry name" value="ZF_RING_2"/>
    <property type="match status" value="1"/>
</dbReference>
<dbReference type="InterPro" id="IPR044600">
    <property type="entry name" value="ATL1/ATL16-like"/>
</dbReference>
<feature type="domain" description="RING-type" evidence="17">
    <location>
        <begin position="108"/>
        <end position="150"/>
    </location>
</feature>
<keyword evidence="6 16" id="KW-0812">Transmembrane</keyword>
<dbReference type="GO" id="GO:0016567">
    <property type="term" value="P:protein ubiquitination"/>
    <property type="evidence" value="ECO:0007669"/>
    <property type="project" value="InterPro"/>
</dbReference>
<organism evidence="18 19">
    <name type="scientific">Trapa incisa</name>
    <dbReference type="NCBI Taxonomy" id="236973"/>
    <lineage>
        <taxon>Eukaryota</taxon>
        <taxon>Viridiplantae</taxon>
        <taxon>Streptophyta</taxon>
        <taxon>Embryophyta</taxon>
        <taxon>Tracheophyta</taxon>
        <taxon>Spermatophyta</taxon>
        <taxon>Magnoliopsida</taxon>
        <taxon>eudicotyledons</taxon>
        <taxon>Gunneridae</taxon>
        <taxon>Pentapetalae</taxon>
        <taxon>rosids</taxon>
        <taxon>malvids</taxon>
        <taxon>Myrtales</taxon>
        <taxon>Lythraceae</taxon>
        <taxon>Trapa</taxon>
    </lineage>
</organism>
<evidence type="ECO:0000256" key="7">
    <source>
        <dbReference type="ARBA" id="ARBA00022723"/>
    </source>
</evidence>
<evidence type="ECO:0000259" key="17">
    <source>
        <dbReference type="PROSITE" id="PS50089"/>
    </source>
</evidence>
<comment type="pathway">
    <text evidence="3">Protein modification; protein ubiquitination.</text>
</comment>
<reference evidence="18 19" key="1">
    <citation type="journal article" date="2023" name="Hortic Res">
        <title>Pangenome of water caltrop reveals structural variations and asymmetric subgenome divergence after allopolyploidization.</title>
        <authorList>
            <person name="Zhang X."/>
            <person name="Chen Y."/>
            <person name="Wang L."/>
            <person name="Yuan Y."/>
            <person name="Fang M."/>
            <person name="Shi L."/>
            <person name="Lu R."/>
            <person name="Comes H.P."/>
            <person name="Ma Y."/>
            <person name="Chen Y."/>
            <person name="Huang G."/>
            <person name="Zhou Y."/>
            <person name="Zheng Z."/>
            <person name="Qiu Y."/>
        </authorList>
    </citation>
    <scope>NUCLEOTIDE SEQUENCE [LARGE SCALE GENOMIC DNA]</scope>
    <source>
        <tissue evidence="18">Roots</tissue>
    </source>
</reference>
<dbReference type="PANTHER" id="PTHR46913:SF1">
    <property type="entry name" value="RING-H2 FINGER PROTEIN ATL16"/>
    <property type="match status" value="1"/>
</dbReference>
<evidence type="ECO:0000313" key="18">
    <source>
        <dbReference type="EMBL" id="KAK4780369.1"/>
    </source>
</evidence>
<keyword evidence="5" id="KW-0808">Transferase</keyword>
<dbReference type="EMBL" id="JAXIOK010000001">
    <property type="protein sequence ID" value="KAK4780369.1"/>
    <property type="molecule type" value="Genomic_DNA"/>
</dbReference>
<dbReference type="Proteomes" id="UP001345219">
    <property type="component" value="Chromosome 13"/>
</dbReference>
<evidence type="ECO:0000256" key="1">
    <source>
        <dbReference type="ARBA" id="ARBA00000900"/>
    </source>
</evidence>